<protein>
    <recommendedName>
        <fullName evidence="3">Phage major capsid protein, P2 family</fullName>
    </recommendedName>
</protein>
<dbReference type="Pfam" id="PF05125">
    <property type="entry name" value="Phage_cap_P2"/>
    <property type="match status" value="1"/>
</dbReference>
<evidence type="ECO:0000313" key="2">
    <source>
        <dbReference type="Proteomes" id="UP000321026"/>
    </source>
</evidence>
<evidence type="ECO:0000313" key="1">
    <source>
        <dbReference type="EMBL" id="TXG78701.1"/>
    </source>
</evidence>
<dbReference type="AlphaFoldDB" id="A0A5C7JAW7"/>
<organism evidence="1 2">
    <name type="scientific">Candidatus Dojkabacteria bacterium</name>
    <dbReference type="NCBI Taxonomy" id="2099670"/>
    <lineage>
        <taxon>Bacteria</taxon>
        <taxon>Candidatus Dojkabacteria</taxon>
    </lineage>
</organism>
<gene>
    <name evidence="1" type="ORF">E6Q11_00500</name>
</gene>
<proteinExistence type="predicted"/>
<reference evidence="1 2" key="1">
    <citation type="submission" date="2018-09" db="EMBL/GenBank/DDBJ databases">
        <title>Metagenome Assembled Genomes from an Advanced Water Purification Facility.</title>
        <authorList>
            <person name="Stamps B.W."/>
            <person name="Spear J.R."/>
        </authorList>
    </citation>
    <scope>NUCLEOTIDE SEQUENCE [LARGE SCALE GENOMIC DNA]</scope>
    <source>
        <strain evidence="1">Bin_63_2</strain>
    </source>
</reference>
<dbReference type="Proteomes" id="UP000321026">
    <property type="component" value="Unassembled WGS sequence"/>
</dbReference>
<evidence type="ECO:0008006" key="3">
    <source>
        <dbReference type="Google" id="ProtNLM"/>
    </source>
</evidence>
<comment type="caution">
    <text evidence="1">The sequence shown here is derived from an EMBL/GenBank/DDBJ whole genome shotgun (WGS) entry which is preliminary data.</text>
</comment>
<accession>A0A5C7JAW7</accession>
<name>A0A5C7JAW7_9BACT</name>
<dbReference type="EMBL" id="SSDS01000008">
    <property type="protein sequence ID" value="TXG78701.1"/>
    <property type="molecule type" value="Genomic_DNA"/>
</dbReference>
<sequence length="373" mass="42031">MASSLSQTGRKRLNEFFVQMRKAYGVDDLTAEFNVSPTLEQKLEKKIQESSGFLQQISVHGVEELAGATVGMSFTGFIGKRTNTKAGHDRRAVDPHSLGQREYYCNEAEYDLQIDWATVDMWAKFQDFYRKWQAGTTQQIALNRIMVGFWGQYQATETTNAGYAAAGDPVFDMGQDFHEGWLQFIIRNAPDKVWGMNTDGSVDPIKVGPGGDFENMDALVFDLRHEVLPRAYRKAPNMVAMLGDKAYKAEVLRLYNANGDTASEKKPLDMYLQQYTFGRTPVADVPYFPEYGLLISPTANLSYYYQTGSRRRSIEDNKHRKCVEDFQFIREDFVVEDLDQVAMVHPDALQVPDGNGGWTGVAAADAWAVEIPA</sequence>
<dbReference type="InterPro" id="IPR006441">
    <property type="entry name" value="Phage_P2_GpN"/>
</dbReference>